<feature type="transmembrane region" description="Helical" evidence="11">
    <location>
        <begin position="21"/>
        <end position="44"/>
    </location>
</feature>
<organism evidence="13 14">
    <name type="scientific">Pseudosporangium ferrugineum</name>
    <dbReference type="NCBI Taxonomy" id="439699"/>
    <lineage>
        <taxon>Bacteria</taxon>
        <taxon>Bacillati</taxon>
        <taxon>Actinomycetota</taxon>
        <taxon>Actinomycetes</taxon>
        <taxon>Micromonosporales</taxon>
        <taxon>Micromonosporaceae</taxon>
        <taxon>Pseudosporangium</taxon>
    </lineage>
</organism>
<dbReference type="InterPro" id="IPR024791">
    <property type="entry name" value="Cyt_c/ubiquinol_Oxase_su3"/>
</dbReference>
<sequence length="201" mass="22754">MTAVTSPRLLSAEMPSGRTTGWWGMILFVTTEATVFAAMLGSYFYVRFQSGPQWPPPPLEDPKLMKVIIMTAVLLPSSVPVMWAERGIRKGQRWRLRAGLAITLVLGLSFLGLQAWEYSEDLKKHTLTTDAYSSLFYSITTLHGFHVAVGLLMVGWLLAASLRGSFGYRRHERVRLTAIYWHFVDVVWVAIFISLYLSPRL</sequence>
<reference evidence="13 14" key="1">
    <citation type="submission" date="2018-03" db="EMBL/GenBank/DDBJ databases">
        <title>Genomic Encyclopedia of Archaeal and Bacterial Type Strains, Phase II (KMG-II): from individual species to whole genera.</title>
        <authorList>
            <person name="Goeker M."/>
        </authorList>
    </citation>
    <scope>NUCLEOTIDE SEQUENCE [LARGE SCALE GENOMIC DNA]</scope>
    <source>
        <strain evidence="13 14">DSM 45348</strain>
    </source>
</reference>
<dbReference type="InterPro" id="IPR013833">
    <property type="entry name" value="Cyt_c_oxidase_su3_a-hlx"/>
</dbReference>
<dbReference type="PROSITE" id="PS50253">
    <property type="entry name" value="COX3"/>
    <property type="match status" value="1"/>
</dbReference>
<feature type="domain" description="Heme-copper oxidase subunit III family profile" evidence="12">
    <location>
        <begin position="23"/>
        <end position="200"/>
    </location>
</feature>
<name>A0A2T0RGB3_9ACTN</name>
<dbReference type="InterPro" id="IPR035973">
    <property type="entry name" value="Cyt_c_oxidase_su3-like_sf"/>
</dbReference>
<evidence type="ECO:0000259" key="12">
    <source>
        <dbReference type="PROSITE" id="PS50253"/>
    </source>
</evidence>
<comment type="caution">
    <text evidence="13">The sequence shown here is derived from an EMBL/GenBank/DDBJ whole genome shotgun (WGS) entry which is preliminary data.</text>
</comment>
<keyword evidence="6 11" id="KW-1133">Transmembrane helix</keyword>
<keyword evidence="7 11" id="KW-0472">Membrane</keyword>
<evidence type="ECO:0000256" key="11">
    <source>
        <dbReference type="SAM" id="Phobius"/>
    </source>
</evidence>
<protein>
    <recommendedName>
        <fullName evidence="3">cytochrome-c oxidase</fullName>
        <ecNumber evidence="3">7.1.1.9</ecNumber>
    </recommendedName>
    <alternativeName>
        <fullName evidence="8">Cytochrome aa3 subunit 3</fullName>
    </alternativeName>
    <alternativeName>
        <fullName evidence="9">Cytochrome c oxidase polypeptide III</fullName>
    </alternativeName>
</protein>
<proteinExistence type="inferred from homology"/>
<dbReference type="EMBL" id="PVZG01000025">
    <property type="protein sequence ID" value="PRY20187.1"/>
    <property type="molecule type" value="Genomic_DNA"/>
</dbReference>
<evidence type="ECO:0000256" key="4">
    <source>
        <dbReference type="ARBA" id="ARBA00022475"/>
    </source>
</evidence>
<comment type="similarity">
    <text evidence="2 10">Belongs to the cytochrome c oxidase subunit 3 family.</text>
</comment>
<evidence type="ECO:0000256" key="10">
    <source>
        <dbReference type="RuleBase" id="RU003376"/>
    </source>
</evidence>
<keyword evidence="4" id="KW-1003">Cell membrane</keyword>
<dbReference type="Proteomes" id="UP000239209">
    <property type="component" value="Unassembled WGS sequence"/>
</dbReference>
<dbReference type="AlphaFoldDB" id="A0A2T0RGB3"/>
<evidence type="ECO:0000256" key="8">
    <source>
        <dbReference type="ARBA" id="ARBA00031400"/>
    </source>
</evidence>
<dbReference type="PANTHER" id="PTHR11403:SF2">
    <property type="entry name" value="CYTOCHROME BO(3) UBIQUINOL OXIDASE SUBUNIT 3"/>
    <property type="match status" value="1"/>
</dbReference>
<evidence type="ECO:0000256" key="3">
    <source>
        <dbReference type="ARBA" id="ARBA00012949"/>
    </source>
</evidence>
<gene>
    <name evidence="13" type="ORF">CLV70_12568</name>
</gene>
<dbReference type="Gene3D" id="1.20.120.80">
    <property type="entry name" value="Cytochrome c oxidase, subunit III, four-helix bundle"/>
    <property type="match status" value="1"/>
</dbReference>
<dbReference type="GO" id="GO:0019646">
    <property type="term" value="P:aerobic electron transport chain"/>
    <property type="evidence" value="ECO:0007669"/>
    <property type="project" value="InterPro"/>
</dbReference>
<evidence type="ECO:0000256" key="6">
    <source>
        <dbReference type="ARBA" id="ARBA00022989"/>
    </source>
</evidence>
<evidence type="ECO:0000313" key="14">
    <source>
        <dbReference type="Proteomes" id="UP000239209"/>
    </source>
</evidence>
<accession>A0A2T0RGB3</accession>
<evidence type="ECO:0000256" key="7">
    <source>
        <dbReference type="ARBA" id="ARBA00023136"/>
    </source>
</evidence>
<feature type="transmembrane region" description="Helical" evidence="11">
    <location>
        <begin position="179"/>
        <end position="197"/>
    </location>
</feature>
<keyword evidence="14" id="KW-1185">Reference proteome</keyword>
<dbReference type="OrthoDB" id="9810850at2"/>
<dbReference type="EC" id="7.1.1.9" evidence="3"/>
<dbReference type="InterPro" id="IPR000298">
    <property type="entry name" value="Cyt_c_oxidase-like_su3"/>
</dbReference>
<dbReference type="RefSeq" id="WP_106130727.1">
    <property type="nucleotide sequence ID" value="NZ_PVZG01000025.1"/>
</dbReference>
<comment type="subcellular location">
    <subcellularLocation>
        <location evidence="1 10">Cell membrane</location>
        <topology evidence="1 10">Multi-pass membrane protein</topology>
    </subcellularLocation>
</comment>
<keyword evidence="5 10" id="KW-0812">Transmembrane</keyword>
<dbReference type="GO" id="GO:0004129">
    <property type="term" value="F:cytochrome-c oxidase activity"/>
    <property type="evidence" value="ECO:0007669"/>
    <property type="project" value="UniProtKB-EC"/>
</dbReference>
<dbReference type="SUPFAM" id="SSF81452">
    <property type="entry name" value="Cytochrome c oxidase subunit III-like"/>
    <property type="match status" value="1"/>
</dbReference>
<dbReference type="GO" id="GO:0005886">
    <property type="term" value="C:plasma membrane"/>
    <property type="evidence" value="ECO:0007669"/>
    <property type="project" value="UniProtKB-SubCell"/>
</dbReference>
<evidence type="ECO:0000256" key="2">
    <source>
        <dbReference type="ARBA" id="ARBA00010581"/>
    </source>
</evidence>
<feature type="transmembrane region" description="Helical" evidence="11">
    <location>
        <begin position="136"/>
        <end position="158"/>
    </location>
</feature>
<dbReference type="Pfam" id="PF00510">
    <property type="entry name" value="COX3"/>
    <property type="match status" value="1"/>
</dbReference>
<evidence type="ECO:0000313" key="13">
    <source>
        <dbReference type="EMBL" id="PRY20187.1"/>
    </source>
</evidence>
<feature type="transmembrane region" description="Helical" evidence="11">
    <location>
        <begin position="96"/>
        <end position="116"/>
    </location>
</feature>
<dbReference type="CDD" id="cd00386">
    <property type="entry name" value="Heme_Cu_Oxidase_III_like"/>
    <property type="match status" value="1"/>
</dbReference>
<feature type="transmembrane region" description="Helical" evidence="11">
    <location>
        <begin position="64"/>
        <end position="84"/>
    </location>
</feature>
<evidence type="ECO:0000256" key="9">
    <source>
        <dbReference type="ARBA" id="ARBA00031625"/>
    </source>
</evidence>
<dbReference type="PANTHER" id="PTHR11403">
    <property type="entry name" value="CYTOCHROME C OXIDASE SUBUNIT III"/>
    <property type="match status" value="1"/>
</dbReference>
<evidence type="ECO:0000256" key="1">
    <source>
        <dbReference type="ARBA" id="ARBA00004651"/>
    </source>
</evidence>
<evidence type="ECO:0000256" key="5">
    <source>
        <dbReference type="ARBA" id="ARBA00022692"/>
    </source>
</evidence>